<sequence>MVYLRRLCRRSKYRVVWTVTIAAGALFMFTSWHLTVEVAHVPVKVQNRDSTTERVKLEVRPRYAHLDFPLDLPHQHTTLLAGIPKSRRVVLVIGLATVSRPKGDYFFDTIASLFYNNTVKQKKEVTIVAMLADRNQSYNDEKYPQELRTGQLLVVSRPNTDHVFQALSPKRTHGDDVVRIQWRSKQNLDYAALMEFSAHFADYYVQIEDDVKPATDYYNKIRKFIWEKRHVSWAMLDLNPNGFVAKLFMTDDLPKLVVLLRLFYLDQPCDYTVIYFAKLLAQTEQIESKEKLFFHRGKHSSLGDTKRSVDHIPGWGDDNDVDKKPRNHSNPSATVFTSMAAAKTKYKAEHAYNLSTTQFFWGMGIRVGDFFTVVLDQPQKLRGVIVATGFNEQVSRDTLAYGVVQVGNVTRVPGEYDMAPNKDRPICENTQLVGNFSKGYFGGHVLYPDLVACINILVTGKQPEWLVIREIVVFV</sequence>
<dbReference type="InterPro" id="IPR057279">
    <property type="entry name" value="MGAT4"/>
</dbReference>
<dbReference type="Pfam" id="PF04666">
    <property type="entry name" value="MGAT4_cons"/>
    <property type="match status" value="1"/>
</dbReference>
<name>A0ABD0LUR3_9CAEN</name>
<dbReference type="InterPro" id="IPR006759">
    <property type="entry name" value="Glyco_transf_54"/>
</dbReference>
<evidence type="ECO:0000259" key="3">
    <source>
        <dbReference type="Pfam" id="PF04666"/>
    </source>
</evidence>
<feature type="region of interest" description="Disordered" evidence="1">
    <location>
        <begin position="304"/>
        <end position="332"/>
    </location>
</feature>
<evidence type="ECO:0000313" key="5">
    <source>
        <dbReference type="Proteomes" id="UP001519460"/>
    </source>
</evidence>
<evidence type="ECO:0000313" key="4">
    <source>
        <dbReference type="EMBL" id="KAK7502848.1"/>
    </source>
</evidence>
<dbReference type="PANTHER" id="PTHR12062">
    <property type="entry name" value="N-ACETYLGLUCOSAMINYLTRANSFERASE VI"/>
    <property type="match status" value="1"/>
</dbReference>
<keyword evidence="2" id="KW-0812">Transmembrane</keyword>
<feature type="transmembrane region" description="Helical" evidence="2">
    <location>
        <begin position="15"/>
        <end position="34"/>
    </location>
</feature>
<accession>A0ABD0LUR3</accession>
<keyword evidence="2" id="KW-1133">Transmembrane helix</keyword>
<proteinExistence type="predicted"/>
<evidence type="ECO:0000256" key="2">
    <source>
        <dbReference type="SAM" id="Phobius"/>
    </source>
</evidence>
<protein>
    <recommendedName>
        <fullName evidence="3">MGAT4 conserved region domain-containing protein</fullName>
    </recommendedName>
</protein>
<comment type="caution">
    <text evidence="4">The sequence shown here is derived from an EMBL/GenBank/DDBJ whole genome shotgun (WGS) entry which is preliminary data.</text>
</comment>
<dbReference type="AlphaFoldDB" id="A0ABD0LUR3"/>
<gene>
    <name evidence="4" type="ORF">BaRGS_00005797</name>
</gene>
<keyword evidence="2" id="KW-0472">Membrane</keyword>
<organism evidence="4 5">
    <name type="scientific">Batillaria attramentaria</name>
    <dbReference type="NCBI Taxonomy" id="370345"/>
    <lineage>
        <taxon>Eukaryota</taxon>
        <taxon>Metazoa</taxon>
        <taxon>Spiralia</taxon>
        <taxon>Lophotrochozoa</taxon>
        <taxon>Mollusca</taxon>
        <taxon>Gastropoda</taxon>
        <taxon>Caenogastropoda</taxon>
        <taxon>Sorbeoconcha</taxon>
        <taxon>Cerithioidea</taxon>
        <taxon>Batillariidae</taxon>
        <taxon>Batillaria</taxon>
    </lineage>
</organism>
<dbReference type="PANTHER" id="PTHR12062:SF0">
    <property type="entry name" value="ALPHA-1,3-MANNOSYL-GLYCOPROTEIN 4-BETA-N-ACETYLGLUCOSAMINYLTRANSFERASE B"/>
    <property type="match status" value="1"/>
</dbReference>
<keyword evidence="5" id="KW-1185">Reference proteome</keyword>
<dbReference type="Proteomes" id="UP001519460">
    <property type="component" value="Unassembled WGS sequence"/>
</dbReference>
<evidence type="ECO:0000256" key="1">
    <source>
        <dbReference type="SAM" id="MobiDB-lite"/>
    </source>
</evidence>
<feature type="domain" description="MGAT4 conserved region" evidence="3">
    <location>
        <begin position="74"/>
        <end position="308"/>
    </location>
</feature>
<dbReference type="EMBL" id="JACVVK020000023">
    <property type="protein sequence ID" value="KAK7502848.1"/>
    <property type="molecule type" value="Genomic_DNA"/>
</dbReference>
<reference evidence="4 5" key="1">
    <citation type="journal article" date="2023" name="Sci. Data">
        <title>Genome assembly of the Korean intertidal mud-creeper Batillaria attramentaria.</title>
        <authorList>
            <person name="Patra A.K."/>
            <person name="Ho P.T."/>
            <person name="Jun S."/>
            <person name="Lee S.J."/>
            <person name="Kim Y."/>
            <person name="Won Y.J."/>
        </authorList>
    </citation>
    <scope>NUCLEOTIDE SEQUENCE [LARGE SCALE GENOMIC DNA]</scope>
    <source>
        <strain evidence="4">Wonlab-2016</strain>
    </source>
</reference>